<protein>
    <submittedName>
        <fullName evidence="2">Uncharacterized protein</fullName>
    </submittedName>
</protein>
<dbReference type="AlphaFoldDB" id="A0A841B2B5"/>
<feature type="compositionally biased region" description="Acidic residues" evidence="1">
    <location>
        <begin position="1"/>
        <end position="20"/>
    </location>
</feature>
<feature type="region of interest" description="Disordered" evidence="1">
    <location>
        <begin position="1"/>
        <end position="21"/>
    </location>
</feature>
<dbReference type="EMBL" id="JACHMX010000001">
    <property type="protein sequence ID" value="MBB5852498.1"/>
    <property type="molecule type" value="Genomic_DNA"/>
</dbReference>
<accession>A0A841B2B5</accession>
<organism evidence="2 3">
    <name type="scientific">Amycolatopsis umgeniensis</name>
    <dbReference type="NCBI Taxonomy" id="336628"/>
    <lineage>
        <taxon>Bacteria</taxon>
        <taxon>Bacillati</taxon>
        <taxon>Actinomycetota</taxon>
        <taxon>Actinomycetes</taxon>
        <taxon>Pseudonocardiales</taxon>
        <taxon>Pseudonocardiaceae</taxon>
        <taxon>Amycolatopsis</taxon>
    </lineage>
</organism>
<comment type="caution">
    <text evidence="2">The sequence shown here is derived from an EMBL/GenBank/DDBJ whole genome shotgun (WGS) entry which is preliminary data.</text>
</comment>
<evidence type="ECO:0000313" key="3">
    <source>
        <dbReference type="Proteomes" id="UP000580861"/>
    </source>
</evidence>
<dbReference type="RefSeq" id="WP_184894974.1">
    <property type="nucleotide sequence ID" value="NZ_JACHMX010000001.1"/>
</dbReference>
<proteinExistence type="predicted"/>
<reference evidence="2 3" key="1">
    <citation type="submission" date="2020-08" db="EMBL/GenBank/DDBJ databases">
        <title>Sequencing the genomes of 1000 actinobacteria strains.</title>
        <authorList>
            <person name="Klenk H.-P."/>
        </authorList>
    </citation>
    <scope>NUCLEOTIDE SEQUENCE [LARGE SCALE GENOMIC DNA]</scope>
    <source>
        <strain evidence="2 3">DSM 45272</strain>
    </source>
</reference>
<keyword evidence="3" id="KW-1185">Reference proteome</keyword>
<name>A0A841B2B5_9PSEU</name>
<dbReference type="Proteomes" id="UP000580861">
    <property type="component" value="Unassembled WGS sequence"/>
</dbReference>
<gene>
    <name evidence="2" type="ORF">HDA45_002585</name>
</gene>
<evidence type="ECO:0000313" key="2">
    <source>
        <dbReference type="EMBL" id="MBB5852498.1"/>
    </source>
</evidence>
<evidence type="ECO:0000256" key="1">
    <source>
        <dbReference type="SAM" id="MobiDB-lite"/>
    </source>
</evidence>
<sequence length="66" mass="7703">MTDDDFDPDFDLDLDEEDPDAPVAGLVTGICRRCEAQITDVTVEEGERWERKHRRTCPRRDQPAIW</sequence>